<organism evidence="2 3">
    <name type="scientific">Aquimarina algiphila</name>
    <dbReference type="NCBI Taxonomy" id="2047982"/>
    <lineage>
        <taxon>Bacteria</taxon>
        <taxon>Pseudomonadati</taxon>
        <taxon>Bacteroidota</taxon>
        <taxon>Flavobacteriia</taxon>
        <taxon>Flavobacteriales</taxon>
        <taxon>Flavobacteriaceae</taxon>
        <taxon>Aquimarina</taxon>
    </lineage>
</organism>
<dbReference type="GO" id="GO:0009253">
    <property type="term" value="P:peptidoglycan catabolic process"/>
    <property type="evidence" value="ECO:0007669"/>
    <property type="project" value="InterPro"/>
</dbReference>
<dbReference type="SUPFAM" id="SSF53187">
    <property type="entry name" value="Zn-dependent exopeptidases"/>
    <property type="match status" value="1"/>
</dbReference>
<proteinExistence type="predicted"/>
<dbReference type="AlphaFoldDB" id="A0A554VEY3"/>
<name>A0A554VEY3_9FLAO</name>
<protein>
    <submittedName>
        <fullName evidence="2">N-acetylmuramoyl-L-alanine amidase</fullName>
    </submittedName>
</protein>
<sequence>MKTAIIVGHTKRKQGAKSPYLSIPTEWRFNKLVAEKLQDVATVFYYDSYNTGYTGMVKRMAKQINREKFDLVLELHFNASQSPQANGCEALYYFKNESAKALAGYFCELIEEELKIKNRGAKPLHGKSQRGFAAVYYPEATTLILEPFFGSNAYDCVRMNSLRAIDTYVQIIKNLIKVYRNDH</sequence>
<dbReference type="Proteomes" id="UP000318833">
    <property type="component" value="Unassembled WGS sequence"/>
</dbReference>
<evidence type="ECO:0000313" key="3">
    <source>
        <dbReference type="Proteomes" id="UP000318833"/>
    </source>
</evidence>
<dbReference type="CDD" id="cd02696">
    <property type="entry name" value="MurNAc-LAA"/>
    <property type="match status" value="1"/>
</dbReference>
<comment type="caution">
    <text evidence="2">The sequence shown here is derived from an EMBL/GenBank/DDBJ whole genome shotgun (WGS) entry which is preliminary data.</text>
</comment>
<dbReference type="GO" id="GO:0008745">
    <property type="term" value="F:N-acetylmuramoyl-L-alanine amidase activity"/>
    <property type="evidence" value="ECO:0007669"/>
    <property type="project" value="InterPro"/>
</dbReference>
<gene>
    <name evidence="2" type="ORF">FOF46_21840</name>
</gene>
<evidence type="ECO:0000259" key="1">
    <source>
        <dbReference type="Pfam" id="PF01520"/>
    </source>
</evidence>
<feature type="domain" description="MurNAc-LAA" evidence="1">
    <location>
        <begin position="5"/>
        <end position="175"/>
    </location>
</feature>
<dbReference type="OrthoDB" id="1436254at2"/>
<dbReference type="RefSeq" id="WP_143917909.1">
    <property type="nucleotide sequence ID" value="NZ_CANMIK010000054.1"/>
</dbReference>
<dbReference type="InterPro" id="IPR002508">
    <property type="entry name" value="MurNAc-LAA_cat"/>
</dbReference>
<accession>A0A554VEY3</accession>
<reference evidence="2 3" key="1">
    <citation type="submission" date="2019-07" db="EMBL/GenBank/DDBJ databases">
        <title>The draft genome sequence of Aquimarina algiphila M91.</title>
        <authorList>
            <person name="Meng X."/>
        </authorList>
    </citation>
    <scope>NUCLEOTIDE SEQUENCE [LARGE SCALE GENOMIC DNA]</scope>
    <source>
        <strain evidence="2 3">M91</strain>
    </source>
</reference>
<dbReference type="Pfam" id="PF01520">
    <property type="entry name" value="Amidase_3"/>
    <property type="match status" value="1"/>
</dbReference>
<dbReference type="Gene3D" id="3.40.630.40">
    <property type="entry name" value="Zn-dependent exopeptidases"/>
    <property type="match status" value="1"/>
</dbReference>
<evidence type="ECO:0000313" key="2">
    <source>
        <dbReference type="EMBL" id="TSE05673.1"/>
    </source>
</evidence>
<dbReference type="EMBL" id="VLNR01000056">
    <property type="protein sequence ID" value="TSE05673.1"/>
    <property type="molecule type" value="Genomic_DNA"/>
</dbReference>
<keyword evidence="3" id="KW-1185">Reference proteome</keyword>